<keyword evidence="3" id="KW-0479">Metal-binding</keyword>
<protein>
    <recommendedName>
        <fullName evidence="6">ADP-ribosylglycohydrolase</fullName>
    </recommendedName>
</protein>
<evidence type="ECO:0000313" key="5">
    <source>
        <dbReference type="Proteomes" id="UP000192343"/>
    </source>
</evidence>
<name>A0A1Y1S1Q8_9SPIO</name>
<dbReference type="STRING" id="1963862.B4O97_04080"/>
<dbReference type="InterPro" id="IPR050792">
    <property type="entry name" value="ADP-ribosylglycohydrolase"/>
</dbReference>
<accession>A0A1Y1S1Q8</accession>
<feature type="binding site" evidence="3">
    <location>
        <position position="64"/>
    </location>
    <ligand>
        <name>Mg(2+)</name>
        <dbReference type="ChEBI" id="CHEBI:18420"/>
        <label>1</label>
    </ligand>
</feature>
<dbReference type="PANTHER" id="PTHR16222:SF24">
    <property type="entry name" value="ADP-RIBOSYLHYDROLASE ARH3"/>
    <property type="match status" value="1"/>
</dbReference>
<comment type="similarity">
    <text evidence="1">Belongs to the ADP-ribosylglycohydrolase family.</text>
</comment>
<organism evidence="4 5">
    <name type="scientific">Marispirochaeta aestuarii</name>
    <dbReference type="NCBI Taxonomy" id="1963862"/>
    <lineage>
        <taxon>Bacteria</taxon>
        <taxon>Pseudomonadati</taxon>
        <taxon>Spirochaetota</taxon>
        <taxon>Spirochaetia</taxon>
        <taxon>Spirochaetales</taxon>
        <taxon>Spirochaetaceae</taxon>
        <taxon>Marispirochaeta</taxon>
    </lineage>
</organism>
<comment type="cofactor">
    <cofactor evidence="3">
        <name>Mg(2+)</name>
        <dbReference type="ChEBI" id="CHEBI:18420"/>
    </cofactor>
    <text evidence="3">Binds 2 magnesium ions per subunit.</text>
</comment>
<feature type="binding site" evidence="3">
    <location>
        <position position="62"/>
    </location>
    <ligand>
        <name>Mg(2+)</name>
        <dbReference type="ChEBI" id="CHEBI:18420"/>
        <label>1</label>
    </ligand>
</feature>
<dbReference type="InterPro" id="IPR036705">
    <property type="entry name" value="Ribosyl_crysJ1_sf"/>
</dbReference>
<keyword evidence="5" id="KW-1185">Reference proteome</keyword>
<dbReference type="PANTHER" id="PTHR16222">
    <property type="entry name" value="ADP-RIBOSYLGLYCOHYDROLASE"/>
    <property type="match status" value="1"/>
</dbReference>
<keyword evidence="2" id="KW-0378">Hydrolase</keyword>
<evidence type="ECO:0000256" key="2">
    <source>
        <dbReference type="ARBA" id="ARBA00022801"/>
    </source>
</evidence>
<dbReference type="AlphaFoldDB" id="A0A1Y1S1Q8"/>
<dbReference type="SUPFAM" id="SSF101478">
    <property type="entry name" value="ADP-ribosylglycohydrolase"/>
    <property type="match status" value="1"/>
</dbReference>
<evidence type="ECO:0000256" key="1">
    <source>
        <dbReference type="ARBA" id="ARBA00010702"/>
    </source>
</evidence>
<feature type="binding site" evidence="3">
    <location>
        <position position="281"/>
    </location>
    <ligand>
        <name>Mg(2+)</name>
        <dbReference type="ChEBI" id="CHEBI:18420"/>
        <label>1</label>
    </ligand>
</feature>
<feature type="binding site" evidence="3">
    <location>
        <position position="279"/>
    </location>
    <ligand>
        <name>Mg(2+)</name>
        <dbReference type="ChEBI" id="CHEBI:18420"/>
        <label>1</label>
    </ligand>
</feature>
<sequence length="329" mass="35650">MQSENPNNLLLDSRVKGGIFGLAIGDALGVPVEFIHREKITRSPVRGMQGYGTHNQPPGTWSDDTSMALCILESVTKIGWNIDDQAMRFVRWYKEAHLTAHDAVFDIGIATAQAIDRIAAGYAPLEAGSRDENSNGNGSLMRSLPAAVYCAVTCGDEKLVEEVANSSAITHAHPRSRLGCVIHAFLISELLKSKRIDAALIGAAKRVESVLESCILFSDMKQELQHYHSILYDNLELAESSEIRSSGYVVDTLEAAVWCLLTSSGFEECVLKAVNLGDDTDTVGAVAGGLAGIYWGYESIPSEWIETLAKHEMIGAMAEEFVGVLNCSQ</sequence>
<evidence type="ECO:0000313" key="4">
    <source>
        <dbReference type="EMBL" id="ORC37377.1"/>
    </source>
</evidence>
<dbReference type="GO" id="GO:0016787">
    <property type="term" value="F:hydrolase activity"/>
    <property type="evidence" value="ECO:0007669"/>
    <property type="project" value="UniProtKB-KW"/>
</dbReference>
<feature type="binding site" evidence="3">
    <location>
        <position position="63"/>
    </location>
    <ligand>
        <name>Mg(2+)</name>
        <dbReference type="ChEBI" id="CHEBI:18420"/>
        <label>1</label>
    </ligand>
</feature>
<gene>
    <name evidence="4" type="ORF">B4O97_04080</name>
</gene>
<dbReference type="EMBL" id="MWQY01000003">
    <property type="protein sequence ID" value="ORC37377.1"/>
    <property type="molecule type" value="Genomic_DNA"/>
</dbReference>
<dbReference type="InterPro" id="IPR005502">
    <property type="entry name" value="Ribosyl_crysJ1"/>
</dbReference>
<dbReference type="Proteomes" id="UP000192343">
    <property type="component" value="Unassembled WGS sequence"/>
</dbReference>
<evidence type="ECO:0000256" key="3">
    <source>
        <dbReference type="PIRSR" id="PIRSR605502-1"/>
    </source>
</evidence>
<reference evidence="4 5" key="1">
    <citation type="submission" date="2017-03" db="EMBL/GenBank/DDBJ databases">
        <title>Draft Genome sequence of Marispirochaeta sp. strain JC444.</title>
        <authorList>
            <person name="Shivani Y."/>
            <person name="Subhash Y."/>
            <person name="Sasikala C."/>
            <person name="Ramana C."/>
        </authorList>
    </citation>
    <scope>NUCLEOTIDE SEQUENCE [LARGE SCALE GENOMIC DNA]</scope>
    <source>
        <strain evidence="4 5">JC444</strain>
    </source>
</reference>
<dbReference type="OrthoDB" id="9798107at2"/>
<proteinExistence type="inferred from homology"/>
<dbReference type="RefSeq" id="WP_083048589.1">
    <property type="nucleotide sequence ID" value="NZ_MWQY01000003.1"/>
</dbReference>
<evidence type="ECO:0008006" key="6">
    <source>
        <dbReference type="Google" id="ProtNLM"/>
    </source>
</evidence>
<dbReference type="GO" id="GO:0046872">
    <property type="term" value="F:metal ion binding"/>
    <property type="evidence" value="ECO:0007669"/>
    <property type="project" value="UniProtKB-KW"/>
</dbReference>
<comment type="caution">
    <text evidence="4">The sequence shown here is derived from an EMBL/GenBank/DDBJ whole genome shotgun (WGS) entry which is preliminary data.</text>
</comment>
<keyword evidence="3" id="KW-0460">Magnesium</keyword>
<dbReference type="Gene3D" id="1.10.4080.10">
    <property type="entry name" value="ADP-ribosylation/Crystallin J1"/>
    <property type="match status" value="1"/>
</dbReference>
<feature type="binding site" evidence="3">
    <location>
        <position position="282"/>
    </location>
    <ligand>
        <name>Mg(2+)</name>
        <dbReference type="ChEBI" id="CHEBI:18420"/>
        <label>1</label>
    </ligand>
</feature>
<dbReference type="Pfam" id="PF03747">
    <property type="entry name" value="ADP_ribosyl_GH"/>
    <property type="match status" value="1"/>
</dbReference>